<accession>A0ABP3ALS0</accession>
<feature type="region of interest" description="Disordered" evidence="4">
    <location>
        <begin position="1"/>
        <end position="31"/>
    </location>
</feature>
<evidence type="ECO:0000256" key="3">
    <source>
        <dbReference type="PROSITE-ProRule" id="PRU00289"/>
    </source>
</evidence>
<evidence type="ECO:0000256" key="1">
    <source>
        <dbReference type="ARBA" id="ARBA00022741"/>
    </source>
</evidence>
<evidence type="ECO:0000313" key="7">
    <source>
        <dbReference type="Proteomes" id="UP000020681"/>
    </source>
</evidence>
<organism evidence="6 7">
    <name type="scientific">Mycobacterium ulcerans str. Harvey</name>
    <dbReference type="NCBI Taxonomy" id="1299332"/>
    <lineage>
        <taxon>Bacteria</taxon>
        <taxon>Bacillati</taxon>
        <taxon>Actinomycetota</taxon>
        <taxon>Actinomycetes</taxon>
        <taxon>Mycobacteriales</taxon>
        <taxon>Mycobacteriaceae</taxon>
        <taxon>Mycobacterium</taxon>
        <taxon>Mycobacterium ulcerans group</taxon>
    </lineage>
</organism>
<dbReference type="PROSITE" id="PS50901">
    <property type="entry name" value="FTSK"/>
    <property type="match status" value="1"/>
</dbReference>
<dbReference type="InterPro" id="IPR002543">
    <property type="entry name" value="FtsK_dom"/>
</dbReference>
<dbReference type="PANTHER" id="PTHR22683:SF1">
    <property type="entry name" value="TYPE VII SECRETION SYSTEM PROTEIN ESSC"/>
    <property type="match status" value="1"/>
</dbReference>
<dbReference type="PANTHER" id="PTHR22683">
    <property type="entry name" value="SPORULATION PROTEIN RELATED"/>
    <property type="match status" value="1"/>
</dbReference>
<evidence type="ECO:0000256" key="4">
    <source>
        <dbReference type="SAM" id="MobiDB-lite"/>
    </source>
</evidence>
<evidence type="ECO:0000256" key="2">
    <source>
        <dbReference type="ARBA" id="ARBA00022840"/>
    </source>
</evidence>
<dbReference type="InterPro" id="IPR027417">
    <property type="entry name" value="P-loop_NTPase"/>
</dbReference>
<evidence type="ECO:0000259" key="5">
    <source>
        <dbReference type="PROSITE" id="PS50901"/>
    </source>
</evidence>
<dbReference type="Pfam" id="PF01580">
    <property type="entry name" value="FtsK_SpoIIIE"/>
    <property type="match status" value="1"/>
</dbReference>
<name>A0ABP3ALS0_MYCUL</name>
<dbReference type="Gene3D" id="3.40.50.300">
    <property type="entry name" value="P-loop containing nucleotide triphosphate hydrolases"/>
    <property type="match status" value="1"/>
</dbReference>
<keyword evidence="1 3" id="KW-0547">Nucleotide-binding</keyword>
<feature type="domain" description="FtsK" evidence="5">
    <location>
        <begin position="92"/>
        <end position="281"/>
    </location>
</feature>
<evidence type="ECO:0000313" key="6">
    <source>
        <dbReference type="EMBL" id="EUA92118.1"/>
    </source>
</evidence>
<reference evidence="6 7" key="1">
    <citation type="submission" date="2014-01" db="EMBL/GenBank/DDBJ databases">
        <authorList>
            <person name="Dobos K."/>
            <person name="Lenaerts A."/>
            <person name="Ordway D."/>
            <person name="DeGroote M.A."/>
            <person name="Parker T."/>
            <person name="Sizemore C."/>
            <person name="Tallon L.J."/>
            <person name="Sadzewicz L.K."/>
            <person name="Sengamalay N."/>
            <person name="Fraser C.M."/>
            <person name="Hine E."/>
            <person name="Shefchek K.A."/>
            <person name="Das S.P."/>
            <person name="Tettelin H."/>
        </authorList>
    </citation>
    <scope>NUCLEOTIDE SEQUENCE [LARGE SCALE GENOMIC DNA]</scope>
    <source>
        <strain evidence="6 7">Harvey</strain>
    </source>
</reference>
<keyword evidence="2 3" id="KW-0067">ATP-binding</keyword>
<feature type="binding site" evidence="3">
    <location>
        <begin position="110"/>
        <end position="117"/>
    </location>
    <ligand>
        <name>ATP</name>
        <dbReference type="ChEBI" id="CHEBI:30616"/>
    </ligand>
</feature>
<sequence length="305" mass="31900">MALPAAVRPFTSEATGDVRTGGADGADTATGPTVLQTVLDRIAGHGPRAHQVWLPPLDRAPALASLLSDGAAEHAELAVPIGVVDRPFDQSRTPLTIDLTAAAGNVAVVGAPQSGKSTTLSTLITALAATHDPDLVQFYCLDFGGGALAAVRDLPHVGAVAGRGEPDLIRGIVAELESCLRTRESLFGEQGIDSIAAYRRLRADSGAQRLADLFVVIDGWATLCHEFEELQEPITALAGQGLSYGLHVVVSATRWAHLRGSLKDQLGTRIELRLGILLIPRWIAEARARYPGTGRAAACATTGCT</sequence>
<dbReference type="SUPFAM" id="SSF52540">
    <property type="entry name" value="P-loop containing nucleoside triphosphate hydrolases"/>
    <property type="match status" value="1"/>
</dbReference>
<gene>
    <name evidence="6" type="ORF">I551_1451</name>
</gene>
<protein>
    <submittedName>
        <fullName evidence="6">FtsK/SpoIIIE family protein</fullName>
    </submittedName>
</protein>
<comment type="caution">
    <text evidence="6">The sequence shown here is derived from an EMBL/GenBank/DDBJ whole genome shotgun (WGS) entry which is preliminary data.</text>
</comment>
<dbReference type="EMBL" id="JAOL01000081">
    <property type="protein sequence ID" value="EUA92118.1"/>
    <property type="molecule type" value="Genomic_DNA"/>
</dbReference>
<proteinExistence type="predicted"/>
<dbReference type="Proteomes" id="UP000020681">
    <property type="component" value="Unassembled WGS sequence"/>
</dbReference>
<keyword evidence="7" id="KW-1185">Reference proteome</keyword>
<dbReference type="InterPro" id="IPR050206">
    <property type="entry name" value="FtsK/SpoIIIE/SftA"/>
</dbReference>
<feature type="compositionally biased region" description="Low complexity" evidence="4">
    <location>
        <begin position="14"/>
        <end position="31"/>
    </location>
</feature>